<dbReference type="InterPro" id="IPR052750">
    <property type="entry name" value="GH18_Chitinase"/>
</dbReference>
<evidence type="ECO:0000313" key="4">
    <source>
        <dbReference type="Proteomes" id="UP001500253"/>
    </source>
</evidence>
<dbReference type="InterPro" id="IPR017853">
    <property type="entry name" value="GH"/>
</dbReference>
<organism evidence="3 4">
    <name type="scientific">Streptomyces cuspidosporus</name>
    <dbReference type="NCBI Taxonomy" id="66882"/>
    <lineage>
        <taxon>Bacteria</taxon>
        <taxon>Bacillati</taxon>
        <taxon>Actinomycetota</taxon>
        <taxon>Actinomycetes</taxon>
        <taxon>Kitasatosporales</taxon>
        <taxon>Streptomycetaceae</taxon>
        <taxon>Streptomyces</taxon>
    </lineage>
</organism>
<feature type="signal peptide" evidence="1">
    <location>
        <begin position="1"/>
        <end position="26"/>
    </location>
</feature>
<gene>
    <name evidence="3" type="ORF">GCM10010246_31000</name>
</gene>
<keyword evidence="4" id="KW-1185">Reference proteome</keyword>
<dbReference type="InterPro" id="IPR001223">
    <property type="entry name" value="Glyco_hydro18_cat"/>
</dbReference>
<dbReference type="SUPFAM" id="SSF51445">
    <property type="entry name" value="(Trans)glycosidases"/>
    <property type="match status" value="1"/>
</dbReference>
<comment type="caution">
    <text evidence="3">The sequence shown here is derived from an EMBL/GenBank/DDBJ whole genome shotgun (WGS) entry which is preliminary data.</text>
</comment>
<feature type="chain" id="PRO_5045673844" evidence="1">
    <location>
        <begin position="27"/>
        <end position="352"/>
    </location>
</feature>
<dbReference type="PANTHER" id="PTHR42976">
    <property type="entry name" value="BIFUNCTIONAL CHITINASE/LYSOZYME-RELATED"/>
    <property type="match status" value="1"/>
</dbReference>
<dbReference type="PANTHER" id="PTHR42976:SF1">
    <property type="entry name" value="GH18 DOMAIN-CONTAINING PROTEIN-RELATED"/>
    <property type="match status" value="1"/>
</dbReference>
<dbReference type="Gene3D" id="3.20.20.80">
    <property type="entry name" value="Glycosidases"/>
    <property type="match status" value="1"/>
</dbReference>
<proteinExistence type="predicted"/>
<dbReference type="Proteomes" id="UP001500253">
    <property type="component" value="Unassembled WGS sequence"/>
</dbReference>
<dbReference type="CDD" id="cd06543">
    <property type="entry name" value="GH18_PF-ChiA-like"/>
    <property type="match status" value="1"/>
</dbReference>
<accession>A0ABN3G3E0</accession>
<reference evidence="3 4" key="1">
    <citation type="journal article" date="2019" name="Int. J. Syst. Evol. Microbiol.">
        <title>The Global Catalogue of Microorganisms (GCM) 10K type strain sequencing project: providing services to taxonomists for standard genome sequencing and annotation.</title>
        <authorList>
            <consortium name="The Broad Institute Genomics Platform"/>
            <consortium name="The Broad Institute Genome Sequencing Center for Infectious Disease"/>
            <person name="Wu L."/>
            <person name="Ma J."/>
        </authorList>
    </citation>
    <scope>NUCLEOTIDE SEQUENCE [LARGE SCALE GENOMIC DNA]</scope>
    <source>
        <strain evidence="3 4">JCM 4316</strain>
    </source>
</reference>
<dbReference type="PROSITE" id="PS51318">
    <property type="entry name" value="TAT"/>
    <property type="match status" value="1"/>
</dbReference>
<feature type="domain" description="GH18" evidence="2">
    <location>
        <begin position="61"/>
        <end position="352"/>
    </location>
</feature>
<dbReference type="InterPro" id="IPR006311">
    <property type="entry name" value="TAT_signal"/>
</dbReference>
<dbReference type="EMBL" id="BAAASD010000010">
    <property type="protein sequence ID" value="GAA2343282.1"/>
    <property type="molecule type" value="Genomic_DNA"/>
</dbReference>
<dbReference type="RefSeq" id="WP_346175036.1">
    <property type="nucleotide sequence ID" value="NZ_BAAASD010000010.1"/>
</dbReference>
<sequence>MEKKSKRSRRLALVATCGLITTGGTAALAATGAQAAAPRAAAPNATAAHSAAPGAMAAASGQTGPYLYLGWGSPPRATDVMAATGTTQFTMAFILSDGGCNPKWDGSRALTGGADQSTINSIRSAGGDVTVSFGGWSGAKLGEKCSSASALAGAYQKVIDAYKLKSIDIDIEASEFENATVRQRVIDALKIVKQKNSGIKVYVTFGTTTSGPDANGKDLVRRGAASGVDVDGWTVMPFDFGQGSLDMAAATKSAVDGLKNTVASAYGLSSDAAYRKSGFSSMNGKTDVAGETVTLDNFKSVVSYAKSHHLARVSFWSLNRDRACGSGSDADACSGINQGTYDFTKVLAGYTG</sequence>
<name>A0ABN3G3E0_9ACTN</name>
<protein>
    <submittedName>
        <fullName evidence="3">Chitinase</fullName>
    </submittedName>
</protein>
<evidence type="ECO:0000259" key="2">
    <source>
        <dbReference type="PROSITE" id="PS51910"/>
    </source>
</evidence>
<evidence type="ECO:0000256" key="1">
    <source>
        <dbReference type="SAM" id="SignalP"/>
    </source>
</evidence>
<keyword evidence="1" id="KW-0732">Signal</keyword>
<dbReference type="PROSITE" id="PS51910">
    <property type="entry name" value="GH18_2"/>
    <property type="match status" value="1"/>
</dbReference>
<evidence type="ECO:0000313" key="3">
    <source>
        <dbReference type="EMBL" id="GAA2343282.1"/>
    </source>
</evidence>